<comment type="catalytic activity">
    <reaction evidence="10">
        <text>FMN + ATP + H(+) = FAD + diphosphate</text>
        <dbReference type="Rhea" id="RHEA:17237"/>
        <dbReference type="ChEBI" id="CHEBI:15378"/>
        <dbReference type="ChEBI" id="CHEBI:30616"/>
        <dbReference type="ChEBI" id="CHEBI:33019"/>
        <dbReference type="ChEBI" id="CHEBI:57692"/>
        <dbReference type="ChEBI" id="CHEBI:58210"/>
        <dbReference type="EC" id="2.7.7.2"/>
    </reaction>
</comment>
<dbReference type="Gene3D" id="3.40.50.620">
    <property type="entry name" value="HUPs"/>
    <property type="match status" value="1"/>
</dbReference>
<accession>A0ABZ2AI22</accession>
<dbReference type="Pfam" id="PF06574">
    <property type="entry name" value="FAD_syn"/>
    <property type="match status" value="1"/>
</dbReference>
<keyword evidence="9" id="KW-0067">ATP-binding</keyword>
<evidence type="ECO:0000256" key="4">
    <source>
        <dbReference type="ARBA" id="ARBA00022643"/>
    </source>
</evidence>
<proteinExistence type="predicted"/>
<evidence type="ECO:0000256" key="5">
    <source>
        <dbReference type="ARBA" id="ARBA00022679"/>
    </source>
</evidence>
<evidence type="ECO:0000259" key="11">
    <source>
        <dbReference type="Pfam" id="PF06574"/>
    </source>
</evidence>
<gene>
    <name evidence="12" type="ORF">V2E26_00790</name>
</gene>
<keyword evidence="5" id="KW-0808">Transferase</keyword>
<keyword evidence="4" id="KW-0288">FMN</keyword>
<evidence type="ECO:0000256" key="10">
    <source>
        <dbReference type="ARBA" id="ARBA00049494"/>
    </source>
</evidence>
<dbReference type="InterPro" id="IPR015864">
    <property type="entry name" value="FAD_synthase"/>
</dbReference>
<feature type="domain" description="FAD synthetase" evidence="11">
    <location>
        <begin position="14"/>
        <end position="158"/>
    </location>
</feature>
<evidence type="ECO:0000256" key="9">
    <source>
        <dbReference type="ARBA" id="ARBA00022840"/>
    </source>
</evidence>
<dbReference type="NCBIfam" id="NF045965">
    <property type="entry name" value="RibF_rel"/>
    <property type="match status" value="1"/>
</dbReference>
<evidence type="ECO:0000256" key="2">
    <source>
        <dbReference type="ARBA" id="ARBA00012393"/>
    </source>
</evidence>
<evidence type="ECO:0000256" key="8">
    <source>
        <dbReference type="ARBA" id="ARBA00022827"/>
    </source>
</evidence>
<reference evidence="12" key="1">
    <citation type="submission" date="2024-01" db="EMBL/GenBank/DDBJ databases">
        <title>Complete genome sequence of Mycoplasma gateae strain 3700.</title>
        <authorList>
            <person name="Spergser J."/>
        </authorList>
    </citation>
    <scope>NUCLEOTIDE SEQUENCE [LARGE SCALE GENOMIC DNA]</scope>
    <source>
        <strain evidence="12">3700</strain>
    </source>
</reference>
<evidence type="ECO:0000256" key="7">
    <source>
        <dbReference type="ARBA" id="ARBA00022741"/>
    </source>
</evidence>
<evidence type="ECO:0000256" key="6">
    <source>
        <dbReference type="ARBA" id="ARBA00022695"/>
    </source>
</evidence>
<evidence type="ECO:0000256" key="3">
    <source>
        <dbReference type="ARBA" id="ARBA00022630"/>
    </source>
</evidence>
<keyword evidence="6" id="KW-0548">Nucleotidyltransferase</keyword>
<keyword evidence="3" id="KW-0285">Flavoprotein</keyword>
<dbReference type="InterPro" id="IPR014729">
    <property type="entry name" value="Rossmann-like_a/b/a_fold"/>
</dbReference>
<protein>
    <recommendedName>
        <fullName evidence="2">FAD synthase</fullName>
        <ecNumber evidence="2">2.7.7.2</ecNumber>
    </recommendedName>
</protein>
<sequence>MKIFNWNFKEKFDHNEDLIMLLGSFETLHLGHYELVKTAKDIRNTNPELKLAIMLFSQSYKSLVAKEEKVFQIKTRLYTLFNLGFDYVFLVDDNINNFNVSHEQFCKNLLENKVKKVVCGNDFKFGFRKIGNIDYLKKYFQVYVSNDRKIQKQKISTSLIKDLIEDGNISAINNLLIEKYSFITNLEKMNFFYPNNIKKIRSGIYVSNFVIDDVEYHGLIKINHKSNKEKTNQAYIFDLELIPSKYKEVFVEVEALIRHINFQHEDKIEISDIETAKKWFIKK</sequence>
<evidence type="ECO:0000256" key="1">
    <source>
        <dbReference type="ARBA" id="ARBA00004726"/>
    </source>
</evidence>
<evidence type="ECO:0000313" key="12">
    <source>
        <dbReference type="EMBL" id="WVN21523.1"/>
    </source>
</evidence>
<organism evidence="12 13">
    <name type="scientific">Metamycoplasma gateae</name>
    <dbReference type="NCBI Taxonomy" id="35769"/>
    <lineage>
        <taxon>Bacteria</taxon>
        <taxon>Bacillati</taxon>
        <taxon>Mycoplasmatota</taxon>
        <taxon>Mycoplasmoidales</taxon>
        <taxon>Metamycoplasmataceae</taxon>
        <taxon>Metamycoplasma</taxon>
    </lineage>
</organism>
<evidence type="ECO:0000313" key="13">
    <source>
        <dbReference type="Proteomes" id="UP001431935"/>
    </source>
</evidence>
<keyword evidence="13" id="KW-1185">Reference proteome</keyword>
<comment type="pathway">
    <text evidence="1">Cofactor biosynthesis; FAD biosynthesis; FAD from FMN: step 1/1.</text>
</comment>
<dbReference type="NCBIfam" id="NF005518">
    <property type="entry name" value="PRK07143.1"/>
    <property type="match status" value="1"/>
</dbReference>
<keyword evidence="8" id="KW-0274">FAD</keyword>
<name>A0ABZ2AI22_9BACT</name>
<dbReference type="SUPFAM" id="SSF52374">
    <property type="entry name" value="Nucleotidylyl transferase"/>
    <property type="match status" value="1"/>
</dbReference>
<keyword evidence="7" id="KW-0547">Nucleotide-binding</keyword>
<dbReference type="EC" id="2.7.7.2" evidence="2"/>
<dbReference type="EMBL" id="CP143578">
    <property type="protein sequence ID" value="WVN21523.1"/>
    <property type="molecule type" value="Genomic_DNA"/>
</dbReference>
<dbReference type="Proteomes" id="UP001431935">
    <property type="component" value="Chromosome"/>
</dbReference>
<dbReference type="RefSeq" id="WP_330463553.1">
    <property type="nucleotide sequence ID" value="NZ_CP143578.1"/>
</dbReference>